<feature type="chain" id="PRO_5007511346" evidence="1">
    <location>
        <begin position="23"/>
        <end position="368"/>
    </location>
</feature>
<dbReference type="InterPro" id="IPR006311">
    <property type="entry name" value="TAT_signal"/>
</dbReference>
<dbReference type="Proteomes" id="UP000076079">
    <property type="component" value="Chromosome"/>
</dbReference>
<dbReference type="SUPFAM" id="SSF51004">
    <property type="entry name" value="C-terminal (heme d1) domain of cytochrome cd1-nitrite reductase"/>
    <property type="match status" value="1"/>
</dbReference>
<dbReference type="Gene3D" id="2.130.10.10">
    <property type="entry name" value="YVTN repeat-like/Quinoprotein amine dehydrogenase"/>
    <property type="match status" value="2"/>
</dbReference>
<keyword evidence="1" id="KW-0732">Signal</keyword>
<dbReference type="AlphaFoldDB" id="A0A143PHJ9"/>
<dbReference type="EMBL" id="CP015136">
    <property type="protein sequence ID" value="AMY07229.1"/>
    <property type="molecule type" value="Genomic_DNA"/>
</dbReference>
<reference evidence="2 3" key="1">
    <citation type="journal article" date="2016" name="Genome Announc.">
        <title>First Complete Genome Sequence of a Subdivision 6 Acidobacterium Strain.</title>
        <authorList>
            <person name="Huang S."/>
            <person name="Vieira S."/>
            <person name="Bunk B."/>
            <person name="Riedel T."/>
            <person name="Sproer C."/>
            <person name="Overmann J."/>
        </authorList>
    </citation>
    <scope>NUCLEOTIDE SEQUENCE [LARGE SCALE GENOMIC DNA]</scope>
    <source>
        <strain evidence="3">DSM 100886 HEG_-6_39</strain>
    </source>
</reference>
<protein>
    <submittedName>
        <fullName evidence="2">PQQ-dependent catabolism-associated beta-propeller protein</fullName>
    </submittedName>
</protein>
<name>A0A143PHJ9_LUTPR</name>
<dbReference type="InterPro" id="IPR051200">
    <property type="entry name" value="Host-pathogen_enzymatic-act"/>
</dbReference>
<dbReference type="InterPro" id="IPR015943">
    <property type="entry name" value="WD40/YVTN_repeat-like_dom_sf"/>
</dbReference>
<evidence type="ECO:0000256" key="1">
    <source>
        <dbReference type="SAM" id="SignalP"/>
    </source>
</evidence>
<gene>
    <name evidence="2" type="ORF">LuPra_00396</name>
</gene>
<dbReference type="PROSITE" id="PS51318">
    <property type="entry name" value="TAT"/>
    <property type="match status" value="1"/>
</dbReference>
<dbReference type="OrthoDB" id="8952942at2"/>
<sequence length="368" mass="39198" precursor="true">MKRREFLATTGAVAAASLAGLAAAPARQRLLYIAQPGIRNYQQYGGVGVLVYDIDRDYAFVRRIPTWAAAPGKEVENVKGVAASAATGRLWVTTISRLLCIDLATDTIAWDVAPAGGCDRLSASPDGRTLYVPSFEGPHWNVIDGLTGETRTSIIVNSGAHNTLYAPDGARVYLAGLKSPYLNVADSATHAVTSKVGPFSASIRPFTVDAARGLAYVNVNERLGFEIGDLRTGAVLHKVDVTGYQKGPVARHACPSHGIGVTPDGKEIWLCDGHNLAMHVFDATVMPPKQIATVKVRDQPGWITFSLDGRHAWPSTGEVVDVKTKQIVKSLQDETGRQIGSEKLLEIDVEGTKPVAAGNSFGVGVRSS</sequence>
<dbReference type="KEGG" id="abac:LuPra_00396"/>
<feature type="signal peptide" evidence="1">
    <location>
        <begin position="1"/>
        <end position="22"/>
    </location>
</feature>
<proteinExistence type="predicted"/>
<organism evidence="2 3">
    <name type="scientific">Luteitalea pratensis</name>
    <dbReference type="NCBI Taxonomy" id="1855912"/>
    <lineage>
        <taxon>Bacteria</taxon>
        <taxon>Pseudomonadati</taxon>
        <taxon>Acidobacteriota</taxon>
        <taxon>Vicinamibacteria</taxon>
        <taxon>Vicinamibacterales</taxon>
        <taxon>Vicinamibacteraceae</taxon>
        <taxon>Luteitalea</taxon>
    </lineage>
</organism>
<evidence type="ECO:0000313" key="2">
    <source>
        <dbReference type="EMBL" id="AMY07229.1"/>
    </source>
</evidence>
<dbReference type="PANTHER" id="PTHR47197:SF3">
    <property type="entry name" value="DIHYDRO-HEME D1 DEHYDROGENASE"/>
    <property type="match status" value="1"/>
</dbReference>
<dbReference type="STRING" id="1855912.LuPra_00396"/>
<accession>A0A143PHJ9</accession>
<evidence type="ECO:0000313" key="3">
    <source>
        <dbReference type="Proteomes" id="UP000076079"/>
    </source>
</evidence>
<keyword evidence="3" id="KW-1185">Reference proteome</keyword>
<reference evidence="3" key="2">
    <citation type="submission" date="2016-04" db="EMBL/GenBank/DDBJ databases">
        <title>First Complete Genome Sequence of a Subdivision 6 Acidobacterium.</title>
        <authorList>
            <person name="Huang S."/>
            <person name="Vieira S."/>
            <person name="Bunk B."/>
            <person name="Riedel T."/>
            <person name="Sproeer C."/>
            <person name="Overmann J."/>
        </authorList>
    </citation>
    <scope>NUCLEOTIDE SEQUENCE [LARGE SCALE GENOMIC DNA]</scope>
    <source>
        <strain evidence="3">DSM 100886 HEG_-6_39</strain>
    </source>
</reference>
<dbReference type="PANTHER" id="PTHR47197">
    <property type="entry name" value="PROTEIN NIRF"/>
    <property type="match status" value="1"/>
</dbReference>
<dbReference type="PATRIC" id="fig|1813736.3.peg.413"/>
<dbReference type="RefSeq" id="WP_110169205.1">
    <property type="nucleotide sequence ID" value="NZ_CP015136.1"/>
</dbReference>
<dbReference type="InterPro" id="IPR011048">
    <property type="entry name" value="Haem_d1_sf"/>
</dbReference>